<feature type="transmembrane region" description="Helical" evidence="2">
    <location>
        <begin position="3669"/>
        <end position="3687"/>
    </location>
</feature>
<keyword evidence="2" id="KW-1133">Transmembrane helix</keyword>
<sequence>MQITESSVLLLQSAISVTGGAFTATDVRWQVLSFQQGQYDPTDLGGLLHAASAVVRLENASFDGISWTLPVDSQFFHVSDGGRLSLSGSSFTAAAGGCGTLFRVDSAAELELTNVNVTGIDFGGKLAARNCIPAPKPSVGCGVSATGGATLRMEGVTFTNLTRLWRPVMGVEDSDVVLSACTFSGIAVDNNAALGAYTGVVLNALDARVDTQQCVFRDVSWLSRFETQVLRVAEAGRLRVSDCGFSVIGGCGTAIRADESTEVQLANVNFTDIRFIGNPDDQRPAVLVRDNCSLIASNAVWQRIDAGNGTGVAALAVVSAESVSLTDCVFTDIVSPDAPAVMFSDVSSASSLTSCTFQNVVGASALQVEAPQGSTSLRNSTFSACQNGSALIMVRCGGSVEMTDMIFQGNVARSATDWGAAMQAKACNATVTNSLFQGNAAASIGGAVSITGASSLRLQDCTFSTNTAVQGGAIFVSHSGLLCDGCSFVANSAQGRAPYGGSIYSEASDLVLLNSSFKRNAAEGSTGRGGAVYTELSTARMASTSFFANSAGFYGGALYAYNTSVTANGCAIMSNSAPIGAGFYLLGKADRQSGAVGTFFPADSTPLPPPPLPSSLFPNPPSAPPSPAPLASPAAQQSTAAVPLLGSYYYSSIVNSTFTQNECSGDSESSMGGALVAARFSGPAWSLLVQGSTFVGNSCPQGGALVASMLDNITVTQSDFRLNRARLYGGALLLKPTDVTSASSYAVITESNFKDNWAQVSGGAVAAYQGWALLASINNFTANGNLDTGLAGGAVYLEGCTQFPPGSAFGGYPWNDVFSANVFSRNKADQGAAVYAKACNVSSYRDRYTGNVAAVDGGAVYALNALQDPISTLQLTEIKAEGNSALTGGAVYVYGQGLGISGSEFTGNGAYYDGGAVAAISASPYALKILQRNYVPYYSSDEANLLKLNIWNSTFLANWGVAGGGAIYIDKSALQLKGSNFTGNTAGDGVPNDQWSDSGGAMLAASCFGILQIDESNFTSNSAIGGSGGAAMLMACGSLWDGNNFTNNTGSTYGGALAATNWRTANSSIDDSTTPNLVFFNCKFVDNRALSNDGGAVLARELNATVLMSAFQGNQAAGSGGALALVNNIIADVRSSRFESNTAVQYGGAAYLLTTPLVSLLDNRFLRNYAALSGGALSILRCNCTITAKALFDGNRVGARGGALQLQTLTAAAGSSGGDASNSIAASGGCVGHFMQQIKQYMSPRGFAHLGIAEQSVESYNATIVYDGSIKYGTITTGYFVKGGVTLRVPQAAGPSQILGYDNTVALGAGSTVRFAAGSALSYGNWQGFRIQASQDGSTRLYSSTAGDVGIDFANILTTVLASGSAITLLSPAMEMLEAGASLVVQASQWTKINGITKFQVSDTVSSAVSVIPAVRSTISFLGGGSLEVSEWNRYVVWMGRIGTLLYDTVDGSTSFIGSSSRITFGNGSPIIKHGPVLHSTAGVSLTVQPGFWALQNGTRLTPTAGIVAISASPAAGSNVTLAAGTTMRVSSWKSFIIRISRNGTYLDNSALGTSSPLSNAASVLSLSPGSTLTQTNDGTATLPAGSAITVQGKAWTVSNGTVLSPAGSVVALSLVLSAGSIVQLNDTEAVSVSEHSRYLVWAGPLGTLLYDCSSGLVAMLPDAAVISTSQTGFISSHDGSALLSSDLSFVIQANAWNLRNGSTLATSGSLVAMTALLASHSTIQFPNRTSLAVTEWYRYFIWAGRDATYLYDTSSGTNYLLTEGTVVAVAKNSLLFVHDSFTHSLSGNVRLDNSNVITLSNGTQLGASAAVQQIVLQPANGSYVTLSEAAVLAVDSADRYTVWIGRNGTWMFDAALHASYNLADGSAVNLAPSSSILVHDSGTTVLSTPANLTVVKGSTWQLSNGAPHTLNDSYTSMAAAPALQSRIIFGKPFDLNISDGSRYYILGGRNGTLLYDETLDVSYTLATGSMITLAPNSSVQTSESSTMLGSVTNVEILQGKWALGGGATEVNPGKGWRSTSTSGLDVHTPSMSIMPHEVARTCAVDFSTAQYQLDPDAYRYAAVQTLLKGLTSSKFSDPSLPQKVAIAGYAFSADADVKGFNASLLVPGAAWGSWDDAGRPSSVQVTCTASTAPEGVSYALGLGTIFMEVTAVNNTAVTDGGAFVLDGGTGRVLIDGSKFLDNSVEAGDGGGLALVQDDEQAGMSLEVFVVSSVFSSNNAAVGAGGALVLAADSNHQQVSFVNTTIDSNTAALGGGIAMLNRISVAMDNSSLTNNTADGSQLSSGSAVAATFVANLGNGGGILASLCNELQLSSTRMFGNTASSRGGALSATSCGIVFVNGTTVENNHAQSAGGAYVWNDLPVTGEYSADNPVGASIAIVHKSSMLGNSAFNSSDSVLNGFGGGFLVQGHVSTLLADSYFEGNAAAMQGGSIFIESQCDLDSKSLFLSDYLVTPTAFKGTKSLFNGTVKSLQWPRPKGCWGTVVYLPRFYNNEADRSGGALFASHPEALSLVCGGEASTGVAGNATSDDDSYLAGRVLVAMQRASYQVLDSSIVKYCYRDEIQQIYNTSIDQLQLSGSQLSTLNISDNRARGYGYLIGIVPSKLRLPDISWTGNTSNVASSSSSAADNNNNNKSTTSVSAQPITSSRRARALQQQNAQESGAPVESYNLADKPGLRAAVGWVYDNDTQAFRQIVNYHITTFSNEPMDIPVTLLDALDQVASENTTLRQADVRARFLHSSNGCLAELLGGTEAVARNGTALISSMRLRALKGVNYSIELRVDASVFSGTVEPLVVNVTVPPCSVGEVPRDGGYVCETCEPRSFSLWQDLAPLANCSYPDLIDITCTPCPDGAECPGGALLVPRAGYWHSAANSSYMNACANPSACRTDDDGAQDTLVACQQWWYSRPAGFDYQAYVDSVLAGDSTLFPDAPGAANGTYNLTDPAMCVLWGLPYDHPASYMRKQCSDGYGGNLCAVCMPVDGLPYADSGDFSCSQCFSRSFSVAIAVLGFVANVVMVLVAIFLTFLADYTQEEQLATGDMVKVVIFHVQVFVIITRLNIDWPDSIGGFTSIVSAVTGAVTRVYSPSCLLDVNASPSERARIVQLSAIITPLLCVVFVAAIWLLRYALFNTRKTTLTQKKLDMRTIEEFRRERARQQQGTKRRSKDEGEGVVRLPYEDDEDFEPLDLRISAVERTPTSRRRSEQGRPNSQRPSSSSIAGNNRQTGDGTLKSVGSSGPTDDTTTTTNGPDSERHVCVVVQGAEPEPDRPIASQEVAVEVVEALALVRPLAGHQQPSSHPRQETAGIHASRQRLPGMPEPPPAPLPPSAAPLPPAPAPVDADKSLVTIPLKAAAKAAAGTGAAEQAAADGLGDSRKDGGSKGRGSGEVEVVEEEGGKQEAEEEKEGRRQGSRGSGEGEAGGGGGGFKEGEAAGEKGNEGSGNAGDGSGGGAAPDWRTVLSSGRVWVQKFFTYDEEGDGAEEGRWASLANIDGTMTWWRQELLVVMIACFILYPAWAQASLQIFACYYLDEGDGSYPEYQLAQGAHGYWILNMNQECYSGEHSRVWVPLGITCIILVCLGIPFLNFMVTWGHRTALHTVHVAQTYGFLYRRYNTAQYWWEAMLQLQTLVLVIVDVFGRVLVVEQQGVLHMLALLLVMWSNMYFRPLKHELLERMQALSLAVLAFTVALGLFFVPPPDRKDPITPVAASAIGAVILFLNIGILVYFVYMMATHGMDALRRGVEVARIKMQEASRRVQLSVTVVRQRVSSSAGSLRYRSSSPIRSVTRKGDTPATP</sequence>
<comment type="caution">
    <text evidence="3">The sequence shown here is derived from an EMBL/GenBank/DDBJ whole genome shotgun (WGS) entry which is preliminary data.</text>
</comment>
<dbReference type="SUPFAM" id="SSF51126">
    <property type="entry name" value="Pectin lyase-like"/>
    <property type="match status" value="4"/>
</dbReference>
<feature type="transmembrane region" description="Helical" evidence="2">
    <location>
        <begin position="3559"/>
        <end position="3582"/>
    </location>
</feature>
<dbReference type="InterPro" id="IPR011050">
    <property type="entry name" value="Pectin_lyase_fold/virulence"/>
</dbReference>
<accession>A0AAD3HT00</accession>
<feature type="region of interest" description="Disordered" evidence="1">
    <location>
        <begin position="2617"/>
        <end position="2667"/>
    </location>
</feature>
<keyword evidence="4" id="KW-1185">Reference proteome</keyword>
<dbReference type="EMBL" id="BMAR01000070">
    <property type="protein sequence ID" value="GFR52729.1"/>
    <property type="molecule type" value="Genomic_DNA"/>
</dbReference>
<feature type="transmembrane region" description="Helical" evidence="2">
    <location>
        <begin position="3102"/>
        <end position="3125"/>
    </location>
</feature>
<feature type="region of interest" description="Disordered" evidence="1">
    <location>
        <begin position="3767"/>
        <end position="3788"/>
    </location>
</feature>
<feature type="compositionally biased region" description="Basic and acidic residues" evidence="1">
    <location>
        <begin position="3389"/>
        <end position="3403"/>
    </location>
</feature>
<feature type="compositionally biased region" description="Basic and acidic residues" evidence="1">
    <location>
        <begin position="3367"/>
        <end position="3381"/>
    </location>
</feature>
<feature type="region of interest" description="Disordered" evidence="1">
    <location>
        <begin position="610"/>
        <end position="633"/>
    </location>
</feature>
<reference evidence="3 4" key="1">
    <citation type="journal article" date="2021" name="Sci. Rep.">
        <title>Genome sequencing of the multicellular alga Astrephomene provides insights into convergent evolution of germ-soma differentiation.</title>
        <authorList>
            <person name="Yamashita S."/>
            <person name="Yamamoto K."/>
            <person name="Matsuzaki R."/>
            <person name="Suzuki S."/>
            <person name="Yamaguchi H."/>
            <person name="Hirooka S."/>
            <person name="Minakuchi Y."/>
            <person name="Miyagishima S."/>
            <person name="Kawachi M."/>
            <person name="Toyoda A."/>
            <person name="Nozaki H."/>
        </authorList>
    </citation>
    <scope>NUCLEOTIDE SEQUENCE [LARGE SCALE GENOMIC DNA]</scope>
    <source>
        <strain evidence="3 4">NIES-4017</strain>
    </source>
</reference>
<feature type="compositionally biased region" description="Polar residues" evidence="1">
    <location>
        <begin position="3202"/>
        <end position="3223"/>
    </location>
</feature>
<feature type="transmembrane region" description="Helical" evidence="2">
    <location>
        <begin position="3037"/>
        <end position="3057"/>
    </location>
</feature>
<keyword evidence="2" id="KW-0472">Membrane</keyword>
<feature type="transmembrane region" description="Helical" evidence="2">
    <location>
        <begin position="3611"/>
        <end position="3634"/>
    </location>
</feature>
<feature type="compositionally biased region" description="Pro residues" evidence="1">
    <location>
        <begin position="610"/>
        <end position="630"/>
    </location>
</feature>
<dbReference type="SMART" id="SM00710">
    <property type="entry name" value="PbH1"/>
    <property type="match status" value="10"/>
</dbReference>
<protein>
    <submittedName>
        <fullName evidence="3">Uncharacterized protein</fullName>
    </submittedName>
</protein>
<dbReference type="Proteomes" id="UP001054857">
    <property type="component" value="Unassembled WGS sequence"/>
</dbReference>
<feature type="compositionally biased region" description="Basic and acidic residues" evidence="1">
    <location>
        <begin position="3422"/>
        <end position="3432"/>
    </location>
</feature>
<name>A0AAD3HT00_9CHLO</name>
<proteinExistence type="predicted"/>
<evidence type="ECO:0000313" key="4">
    <source>
        <dbReference type="Proteomes" id="UP001054857"/>
    </source>
</evidence>
<gene>
    <name evidence="3" type="ORF">Agub_g15283</name>
</gene>
<evidence type="ECO:0000256" key="2">
    <source>
        <dbReference type="SAM" id="Phobius"/>
    </source>
</evidence>
<feature type="transmembrane region" description="Helical" evidence="2">
    <location>
        <begin position="3699"/>
        <end position="3724"/>
    </location>
</feature>
<organism evidence="3 4">
    <name type="scientific">Astrephomene gubernaculifera</name>
    <dbReference type="NCBI Taxonomy" id="47775"/>
    <lineage>
        <taxon>Eukaryota</taxon>
        <taxon>Viridiplantae</taxon>
        <taxon>Chlorophyta</taxon>
        <taxon>core chlorophytes</taxon>
        <taxon>Chlorophyceae</taxon>
        <taxon>CS clade</taxon>
        <taxon>Chlamydomonadales</taxon>
        <taxon>Astrephomenaceae</taxon>
        <taxon>Astrephomene</taxon>
    </lineage>
</organism>
<dbReference type="PANTHER" id="PTHR11319">
    <property type="entry name" value="G PROTEIN-COUPLED RECEPTOR-RELATED"/>
    <property type="match status" value="1"/>
</dbReference>
<feature type="region of interest" description="Disordered" evidence="1">
    <location>
        <begin position="3362"/>
        <end position="3448"/>
    </location>
</feature>
<feature type="compositionally biased region" description="Low complexity" evidence="1">
    <location>
        <begin position="3230"/>
        <end position="3245"/>
    </location>
</feature>
<feature type="transmembrane region" description="Helical" evidence="2">
    <location>
        <begin position="2999"/>
        <end position="3025"/>
    </location>
</feature>
<feature type="compositionally biased region" description="Gly residues" evidence="1">
    <location>
        <begin position="3433"/>
        <end position="3446"/>
    </location>
</feature>
<feature type="region of interest" description="Disordered" evidence="1">
    <location>
        <begin position="3286"/>
        <end position="3335"/>
    </location>
</feature>
<feature type="transmembrane region" description="Helical" evidence="2">
    <location>
        <begin position="3640"/>
        <end position="3657"/>
    </location>
</feature>
<dbReference type="InterPro" id="IPR006626">
    <property type="entry name" value="PbH1"/>
</dbReference>
<evidence type="ECO:0000256" key="1">
    <source>
        <dbReference type="SAM" id="MobiDB-lite"/>
    </source>
</evidence>
<keyword evidence="2" id="KW-0812">Transmembrane</keyword>
<feature type="compositionally biased region" description="Pro residues" evidence="1">
    <location>
        <begin position="3312"/>
        <end position="3332"/>
    </location>
</feature>
<feature type="region of interest" description="Disordered" evidence="1">
    <location>
        <begin position="3148"/>
        <end position="3249"/>
    </location>
</feature>
<evidence type="ECO:0000313" key="3">
    <source>
        <dbReference type="EMBL" id="GFR52729.1"/>
    </source>
</evidence>
<feature type="compositionally biased region" description="Gly residues" evidence="1">
    <location>
        <begin position="3407"/>
        <end position="3421"/>
    </location>
</feature>
<feature type="compositionally biased region" description="Low complexity" evidence="1">
    <location>
        <begin position="2617"/>
        <end position="2640"/>
    </location>
</feature>
<dbReference type="PANTHER" id="PTHR11319:SF35">
    <property type="entry name" value="OUTER MEMBRANE PROTEIN PMPC-RELATED"/>
    <property type="match status" value="1"/>
</dbReference>